<dbReference type="KEGG" id="rsq:Rsph17025_3390"/>
<accession>A4WY03</accession>
<sequence length="121" mass="13846">MQARAQLVRDLLRHPLARHQRGAEVQPCQIRHPAKEGRDRSAIQAEFRPHRGGRLGGDQIIAIAPGSDAKGGIARQRLHHQEGQEPHHQRDTKRLRQPEAQLRQRPAHWEKAIVFSPKLRS</sequence>
<organism evidence="2">
    <name type="scientific">Cereibacter sphaeroides (strain ATCC 17025 / ATH 2.4.3)</name>
    <name type="common">Rhodobacter sphaeroides</name>
    <dbReference type="NCBI Taxonomy" id="349102"/>
    <lineage>
        <taxon>Bacteria</taxon>
        <taxon>Pseudomonadati</taxon>
        <taxon>Pseudomonadota</taxon>
        <taxon>Alphaproteobacteria</taxon>
        <taxon>Rhodobacterales</taxon>
        <taxon>Paracoccaceae</taxon>
        <taxon>Cereibacter</taxon>
    </lineage>
</organism>
<dbReference type="HOGENOM" id="CLU_2036233_0_0_5"/>
<dbReference type="AlphaFoldDB" id="A4WY03"/>
<dbReference type="EMBL" id="CP000662">
    <property type="protein sequence ID" value="ABP72267.1"/>
    <property type="molecule type" value="Genomic_DNA"/>
</dbReference>
<keyword evidence="2" id="KW-0614">Plasmid</keyword>
<proteinExistence type="predicted"/>
<feature type="compositionally biased region" description="Basic and acidic residues" evidence="1">
    <location>
        <begin position="79"/>
        <end position="97"/>
    </location>
</feature>
<protein>
    <submittedName>
        <fullName evidence="2">Uncharacterized protein</fullName>
    </submittedName>
</protein>
<feature type="region of interest" description="Disordered" evidence="1">
    <location>
        <begin position="77"/>
        <end position="121"/>
    </location>
</feature>
<gene>
    <name evidence="2" type="ordered locus">Rsph17025_3390</name>
</gene>
<evidence type="ECO:0000313" key="2">
    <source>
        <dbReference type="EMBL" id="ABP72267.1"/>
    </source>
</evidence>
<evidence type="ECO:0000256" key="1">
    <source>
        <dbReference type="SAM" id="MobiDB-lite"/>
    </source>
</evidence>
<geneLocation type="plasmid" evidence="2">
    <name>pRSPA01</name>
</geneLocation>
<reference evidence="2" key="1">
    <citation type="submission" date="2007-04" db="EMBL/GenBank/DDBJ databases">
        <title>Complete sequence of plasmid pRSPA01 of Rhodobacter sphaeroides ATCC 17025.</title>
        <authorList>
            <consortium name="US DOE Joint Genome Institute"/>
            <person name="Copeland A."/>
            <person name="Lucas S."/>
            <person name="Lapidus A."/>
            <person name="Barry K."/>
            <person name="Detter J.C."/>
            <person name="Glavina del Rio T."/>
            <person name="Hammon N."/>
            <person name="Israni S."/>
            <person name="Dalin E."/>
            <person name="Tice H."/>
            <person name="Pitluck S."/>
            <person name="Chertkov O."/>
            <person name="Brettin T."/>
            <person name="Bruce D."/>
            <person name="Han C."/>
            <person name="Schmutz J."/>
            <person name="Larimer F."/>
            <person name="Land M."/>
            <person name="Hauser L."/>
            <person name="Kyrpides N."/>
            <person name="Kim E."/>
            <person name="Richardson P."/>
            <person name="Mackenzie C."/>
            <person name="Choudhary M."/>
            <person name="Donohue T.J."/>
            <person name="Kaplan S."/>
        </authorList>
    </citation>
    <scope>NUCLEOTIDE SEQUENCE [LARGE SCALE GENOMIC DNA]</scope>
    <source>
        <strain evidence="2">ATCC 17025</strain>
        <plasmid evidence="2">pRSPA01</plasmid>
    </source>
</reference>
<name>A4WY03_CERS5</name>